<evidence type="ECO:0000256" key="7">
    <source>
        <dbReference type="ARBA" id="ARBA00023014"/>
    </source>
</evidence>
<dbReference type="InterPro" id="IPR004452">
    <property type="entry name" value="LutB/LldF"/>
</dbReference>
<dbReference type="PROSITE" id="PS51379">
    <property type="entry name" value="4FE4S_FER_2"/>
    <property type="match status" value="1"/>
</dbReference>
<dbReference type="Pfam" id="PF11870">
    <property type="entry name" value="LutB_C"/>
    <property type="match status" value="1"/>
</dbReference>
<dbReference type="NCBIfam" id="TIGR00273">
    <property type="entry name" value="LutB/LldF family L-lactate oxidation iron-sulfur protein"/>
    <property type="match status" value="1"/>
</dbReference>
<keyword evidence="5" id="KW-0249">Electron transport</keyword>
<dbReference type="AlphaFoldDB" id="A0A330LNA0"/>
<dbReference type="Pfam" id="PF13183">
    <property type="entry name" value="Fer4_8"/>
    <property type="match status" value="1"/>
</dbReference>
<evidence type="ECO:0000256" key="5">
    <source>
        <dbReference type="ARBA" id="ARBA00022982"/>
    </source>
</evidence>
<evidence type="ECO:0000256" key="2">
    <source>
        <dbReference type="ARBA" id="ARBA00022485"/>
    </source>
</evidence>
<dbReference type="InterPro" id="IPR017900">
    <property type="entry name" value="4Fe4S_Fe_S_CS"/>
</dbReference>
<dbReference type="GO" id="GO:0051539">
    <property type="term" value="F:4 iron, 4 sulfur cluster binding"/>
    <property type="evidence" value="ECO:0007669"/>
    <property type="project" value="UniProtKB-KW"/>
</dbReference>
<dbReference type="GO" id="GO:0046872">
    <property type="term" value="F:metal ion binding"/>
    <property type="evidence" value="ECO:0007669"/>
    <property type="project" value="UniProtKB-KW"/>
</dbReference>
<accession>A0A330LNA0</accession>
<dbReference type="PROSITE" id="PS00198">
    <property type="entry name" value="4FE4S_FER_1"/>
    <property type="match status" value="2"/>
</dbReference>
<evidence type="ECO:0000256" key="6">
    <source>
        <dbReference type="ARBA" id="ARBA00023004"/>
    </source>
</evidence>
<feature type="domain" description="4Fe-4S ferredoxin-type" evidence="8">
    <location>
        <begin position="304"/>
        <end position="334"/>
    </location>
</feature>
<dbReference type="Gene3D" id="3.40.50.10420">
    <property type="entry name" value="NagB/RpiA/CoA transferase-like"/>
    <property type="match status" value="1"/>
</dbReference>
<organism evidence="9 10">
    <name type="scientific">Moritella yayanosii</name>
    <dbReference type="NCBI Taxonomy" id="69539"/>
    <lineage>
        <taxon>Bacteria</taxon>
        <taxon>Pseudomonadati</taxon>
        <taxon>Pseudomonadota</taxon>
        <taxon>Gammaproteobacteria</taxon>
        <taxon>Alteromonadales</taxon>
        <taxon>Moritellaceae</taxon>
        <taxon>Moritella</taxon>
    </lineage>
</organism>
<dbReference type="InterPro" id="IPR017896">
    <property type="entry name" value="4Fe4S_Fe-S-bd"/>
</dbReference>
<dbReference type="PANTHER" id="PTHR47153:SF2">
    <property type="entry name" value="LACTATE UTILIZATION PROTEIN B"/>
    <property type="match status" value="1"/>
</dbReference>
<sequence length="499" mass="55301">MSIKTSDVIFKQRIKEQMQDGFMRKSVANAQERMLTNRQLAADKLGNWDEWRENGMEIRNHVLDNLDYYLHQLSENVQKTGGHVFFAETSQQATDYIENIIKEKNAKKIVKSKSMVTEEIGLNAVIQRNNCEVIETDLGEYILQLDDCDPPSHIVVPALHKNREQIRGVFEDKIGYTGSSDPEEMTRFVREHIRHDFLDADIGITGCNFAVAESGSISLVTNEGNARLATSLPKVHIAVMGMERIVPTFEELDIMVSLLCRSAVGLPLTGYVTAITGPRESNDMDGAEEFHLVILDNGRSDILASEFKDILRCIRCAACVNTCPAYRHIGGQSYGSIYSGPIGAVLSPLLGGYEDFQDLPYACSLCQACNDVCPVKIPLSDLLLKHREKMVVQKITPLGERMAVSAFNYLNASPKLWNMGMKIGAKVGAKVIKNGKLPINVGAIADWTEARDLPQPDGESFRSWFANRDADTTVSGTAAVTGIVKAKIKEKIKANKSEK</sequence>
<protein>
    <submittedName>
        <fullName evidence="9">Putative oxidoreductase subunit with NAD(P)-binding domain and ferridoxin-like domain</fullName>
    </submittedName>
</protein>
<dbReference type="GO" id="GO:0006089">
    <property type="term" value="P:lactate metabolic process"/>
    <property type="evidence" value="ECO:0007669"/>
    <property type="project" value="InterPro"/>
</dbReference>
<reference evidence="10" key="1">
    <citation type="submission" date="2018-05" db="EMBL/GenBank/DDBJ databases">
        <authorList>
            <person name="Cea G.-C."/>
            <person name="William W."/>
        </authorList>
    </citation>
    <scope>NUCLEOTIDE SEQUENCE [LARGE SCALE GENOMIC DNA]</scope>
    <source>
        <strain evidence="10">DB21MT 5</strain>
    </source>
</reference>
<dbReference type="Proteomes" id="UP000250163">
    <property type="component" value="Chromosome MORIYA"/>
</dbReference>
<dbReference type="InterPro" id="IPR009051">
    <property type="entry name" value="Helical_ferredxn"/>
</dbReference>
<dbReference type="KEGG" id="mya:MORIYA_1862"/>
<evidence type="ECO:0000259" key="8">
    <source>
        <dbReference type="PROSITE" id="PS51379"/>
    </source>
</evidence>
<keyword evidence="7" id="KW-0411">Iron-sulfur</keyword>
<dbReference type="SUPFAM" id="SSF46548">
    <property type="entry name" value="alpha-helical ferredoxin"/>
    <property type="match status" value="1"/>
</dbReference>
<dbReference type="InterPro" id="IPR037171">
    <property type="entry name" value="NagB/RpiA_transferase-like"/>
</dbReference>
<dbReference type="SUPFAM" id="SSF100950">
    <property type="entry name" value="NagB/RpiA/CoA transferase-like"/>
    <property type="match status" value="1"/>
</dbReference>
<keyword evidence="10" id="KW-1185">Reference proteome</keyword>
<dbReference type="InterPro" id="IPR024185">
    <property type="entry name" value="FTHF_cligase-like_sf"/>
</dbReference>
<dbReference type="InterPro" id="IPR003741">
    <property type="entry name" value="LUD_dom"/>
</dbReference>
<keyword evidence="2" id="KW-0004">4Fe-4S</keyword>
<evidence type="ECO:0000256" key="1">
    <source>
        <dbReference type="ARBA" id="ARBA00022448"/>
    </source>
</evidence>
<keyword evidence="3" id="KW-0479">Metal-binding</keyword>
<name>A0A330LNA0_9GAMM</name>
<keyword evidence="6" id="KW-0408">Iron</keyword>
<dbReference type="RefSeq" id="WP_112714405.1">
    <property type="nucleotide sequence ID" value="NZ_LS483250.1"/>
</dbReference>
<dbReference type="OrthoDB" id="5289041at2"/>
<evidence type="ECO:0000256" key="4">
    <source>
        <dbReference type="ARBA" id="ARBA00022737"/>
    </source>
</evidence>
<gene>
    <name evidence="9" type="primary">ykgF</name>
    <name evidence="9" type="ORF">MORIYA_1862</name>
</gene>
<dbReference type="EMBL" id="LS483250">
    <property type="protein sequence ID" value="SQD78340.1"/>
    <property type="molecule type" value="Genomic_DNA"/>
</dbReference>
<dbReference type="Pfam" id="PF02589">
    <property type="entry name" value="LUD_dom"/>
    <property type="match status" value="1"/>
</dbReference>
<evidence type="ECO:0000313" key="10">
    <source>
        <dbReference type="Proteomes" id="UP000250163"/>
    </source>
</evidence>
<proteinExistence type="predicted"/>
<evidence type="ECO:0000313" key="9">
    <source>
        <dbReference type="EMBL" id="SQD78340.1"/>
    </source>
</evidence>
<dbReference type="PANTHER" id="PTHR47153">
    <property type="entry name" value="LACTATE UTILIZATION PROTEIN B"/>
    <property type="match status" value="1"/>
</dbReference>
<keyword evidence="1" id="KW-0813">Transport</keyword>
<dbReference type="Gene3D" id="1.10.1060.10">
    <property type="entry name" value="Alpha-helical ferredoxin"/>
    <property type="match status" value="1"/>
</dbReference>
<evidence type="ECO:0000256" key="3">
    <source>
        <dbReference type="ARBA" id="ARBA00022723"/>
    </source>
</evidence>
<keyword evidence="4" id="KW-0677">Repeat</keyword>
<dbReference type="InterPro" id="IPR024569">
    <property type="entry name" value="LutB_C"/>
</dbReference>